<evidence type="ECO:0008006" key="5">
    <source>
        <dbReference type="Google" id="ProtNLM"/>
    </source>
</evidence>
<evidence type="ECO:0000313" key="3">
    <source>
        <dbReference type="EMBL" id="KAJ6247666.1"/>
    </source>
</evidence>
<evidence type="ECO:0000313" key="4">
    <source>
        <dbReference type="Proteomes" id="UP001150062"/>
    </source>
</evidence>
<dbReference type="EMBL" id="JAOAOG010000122">
    <property type="protein sequence ID" value="KAJ6247666.1"/>
    <property type="molecule type" value="Genomic_DNA"/>
</dbReference>
<feature type="compositionally biased region" description="Basic residues" evidence="2">
    <location>
        <begin position="206"/>
        <end position="220"/>
    </location>
</feature>
<dbReference type="Proteomes" id="UP001150062">
    <property type="component" value="Unassembled WGS sequence"/>
</dbReference>
<name>A0ABQ8YSU7_9EUKA</name>
<comment type="caution">
    <text evidence="3">The sequence shown here is derived from an EMBL/GenBank/DDBJ whole genome shotgun (WGS) entry which is preliminary data.</text>
</comment>
<evidence type="ECO:0000256" key="2">
    <source>
        <dbReference type="SAM" id="MobiDB-lite"/>
    </source>
</evidence>
<gene>
    <name evidence="3" type="ORF">M0813_18300</name>
</gene>
<feature type="coiled-coil region" evidence="1">
    <location>
        <begin position="327"/>
        <end position="358"/>
    </location>
</feature>
<proteinExistence type="predicted"/>
<evidence type="ECO:0000256" key="1">
    <source>
        <dbReference type="SAM" id="Coils"/>
    </source>
</evidence>
<accession>A0ABQ8YSU7</accession>
<keyword evidence="4" id="KW-1185">Reference proteome</keyword>
<reference evidence="3" key="1">
    <citation type="submission" date="2022-08" db="EMBL/GenBank/DDBJ databases">
        <title>Novel sulfate-reducing endosymbionts in the free-living metamonad Anaeramoeba.</title>
        <authorList>
            <person name="Jerlstrom-Hultqvist J."/>
            <person name="Cepicka I."/>
            <person name="Gallot-Lavallee L."/>
            <person name="Salas-Leiva D."/>
            <person name="Curtis B.A."/>
            <person name="Zahonova K."/>
            <person name="Pipaliya S."/>
            <person name="Dacks J."/>
            <person name="Roger A.J."/>
        </authorList>
    </citation>
    <scope>NUCLEOTIDE SEQUENCE</scope>
    <source>
        <strain evidence="3">Schooner1</strain>
    </source>
</reference>
<keyword evidence="1" id="KW-0175">Coiled coil</keyword>
<feature type="compositionally biased region" description="Polar residues" evidence="2">
    <location>
        <begin position="228"/>
        <end position="242"/>
    </location>
</feature>
<feature type="compositionally biased region" description="Basic residues" evidence="2">
    <location>
        <begin position="244"/>
        <end position="259"/>
    </location>
</feature>
<protein>
    <recommendedName>
        <fullName evidence="5">PAS domain-containing protein</fullName>
    </recommendedName>
</protein>
<feature type="region of interest" description="Disordered" evidence="2">
    <location>
        <begin position="172"/>
        <end position="271"/>
    </location>
</feature>
<sequence>MGNKSNSFYIKRSHTRSYEKRLNLSFEVVVVFIKKKKGLVCHRANNVACHLFGMKKNEITGKTLKFLSCAKQPFTDKSIEAIISEKSEALLSSQEGTESFYWAFQKKKGKFYSLVHLRLIILGSKKGFQILLTETSDKLKKDLNKGSEFQKDGILVEGELYSDYSPYYPKKKEQTKFIPRKKSESSSSNKKHRKSSNKKTGTLKGKSTKIKNTQTRKGRTQQRTSSTNGQKYSRSLSCSPRTAKNVRLKNNHHKKKKPVKSSNSEDESFNLKDPLSQLDTTIDEIKLQVTKYKNETLVDRINDKLDSLSKFVKETIFSKEKDTDNLRNSISQERKEFKKKVQTLENSLHRRLMDLEKEKEQKVTAFDSNMKVKKQLTEIIKLFQMQIGLNKEITNYLQEEAYN</sequence>
<organism evidence="3 4">
    <name type="scientific">Anaeramoeba flamelloides</name>
    <dbReference type="NCBI Taxonomy" id="1746091"/>
    <lineage>
        <taxon>Eukaryota</taxon>
        <taxon>Metamonada</taxon>
        <taxon>Anaeramoebidae</taxon>
        <taxon>Anaeramoeba</taxon>
    </lineage>
</organism>